<name>A0AAF3FR08_9BILA</name>
<sequence>MSTRKRPFEQAPQTSQVFAQKIQSNRGISTDDEENVHSPLEKRSRTQARPRVCLKCLAGEGGHITHILQEMPI</sequence>
<dbReference type="WBParaSite" id="MBELARI_LOCUS9663">
    <property type="protein sequence ID" value="MBELARI_LOCUS9663"/>
    <property type="gene ID" value="MBELARI_LOCUS9663"/>
</dbReference>
<feature type="compositionally biased region" description="Polar residues" evidence="1">
    <location>
        <begin position="11"/>
        <end position="28"/>
    </location>
</feature>
<feature type="region of interest" description="Disordered" evidence="1">
    <location>
        <begin position="1"/>
        <end position="47"/>
    </location>
</feature>
<dbReference type="WBParaSite" id="MBELARI_LOCUS9591">
    <property type="protein sequence ID" value="MBELARI_LOCUS9591"/>
    <property type="gene ID" value="MBELARI_LOCUS9591"/>
</dbReference>
<evidence type="ECO:0000313" key="4">
    <source>
        <dbReference type="WBParaSite" id="MBELARI_LOCUS9663"/>
    </source>
</evidence>
<protein>
    <submittedName>
        <fullName evidence="3 4">Uncharacterized protein</fullName>
    </submittedName>
</protein>
<reference evidence="3 4" key="1">
    <citation type="submission" date="2024-02" db="UniProtKB">
        <authorList>
            <consortium name="WormBaseParasite"/>
        </authorList>
    </citation>
    <scope>IDENTIFICATION</scope>
</reference>
<organism evidence="2 4">
    <name type="scientific">Mesorhabditis belari</name>
    <dbReference type="NCBI Taxonomy" id="2138241"/>
    <lineage>
        <taxon>Eukaryota</taxon>
        <taxon>Metazoa</taxon>
        <taxon>Ecdysozoa</taxon>
        <taxon>Nematoda</taxon>
        <taxon>Chromadorea</taxon>
        <taxon>Rhabditida</taxon>
        <taxon>Rhabditina</taxon>
        <taxon>Rhabditomorpha</taxon>
        <taxon>Rhabditoidea</taxon>
        <taxon>Rhabditidae</taxon>
        <taxon>Mesorhabditinae</taxon>
        <taxon>Mesorhabditis</taxon>
    </lineage>
</organism>
<evidence type="ECO:0000313" key="3">
    <source>
        <dbReference type="WBParaSite" id="MBELARI_LOCUS9591"/>
    </source>
</evidence>
<evidence type="ECO:0000256" key="1">
    <source>
        <dbReference type="SAM" id="MobiDB-lite"/>
    </source>
</evidence>
<dbReference type="AlphaFoldDB" id="A0AAF3FR08"/>
<proteinExistence type="predicted"/>
<keyword evidence="2" id="KW-1185">Reference proteome</keyword>
<accession>A0AAF3FR08</accession>
<evidence type="ECO:0000313" key="2">
    <source>
        <dbReference type="Proteomes" id="UP000887575"/>
    </source>
</evidence>
<dbReference type="Proteomes" id="UP000887575">
    <property type="component" value="Unassembled WGS sequence"/>
</dbReference>
<feature type="compositionally biased region" description="Basic and acidic residues" evidence="1">
    <location>
        <begin position="35"/>
        <end position="44"/>
    </location>
</feature>